<gene>
    <name evidence="1" type="ORF">RHMOL_Rhmol08G0001400</name>
</gene>
<dbReference type="EMBL" id="CM046395">
    <property type="protein sequence ID" value="KAI8540630.1"/>
    <property type="molecule type" value="Genomic_DNA"/>
</dbReference>
<dbReference type="Proteomes" id="UP001062846">
    <property type="component" value="Chromosome 8"/>
</dbReference>
<evidence type="ECO:0000313" key="2">
    <source>
        <dbReference type="Proteomes" id="UP001062846"/>
    </source>
</evidence>
<proteinExistence type="predicted"/>
<name>A0ACC0MIE3_RHOML</name>
<evidence type="ECO:0000313" key="1">
    <source>
        <dbReference type="EMBL" id="KAI8540630.1"/>
    </source>
</evidence>
<sequence length="89" mass="10107">MTRSSKSMISAQSTDLYICVCVLCVCIHPLDIKEVVHHFFRLAYFFFAFNFSAPSVGGLFFIFTFLVLLEFCCLVLIFVFSNSLSLGRS</sequence>
<reference evidence="1" key="1">
    <citation type="submission" date="2022-02" db="EMBL/GenBank/DDBJ databases">
        <title>Plant Genome Project.</title>
        <authorList>
            <person name="Zhang R.-G."/>
        </authorList>
    </citation>
    <scope>NUCLEOTIDE SEQUENCE</scope>
    <source>
        <strain evidence="1">AT1</strain>
    </source>
</reference>
<organism evidence="1 2">
    <name type="scientific">Rhododendron molle</name>
    <name type="common">Chinese azalea</name>
    <name type="synonym">Azalea mollis</name>
    <dbReference type="NCBI Taxonomy" id="49168"/>
    <lineage>
        <taxon>Eukaryota</taxon>
        <taxon>Viridiplantae</taxon>
        <taxon>Streptophyta</taxon>
        <taxon>Embryophyta</taxon>
        <taxon>Tracheophyta</taxon>
        <taxon>Spermatophyta</taxon>
        <taxon>Magnoliopsida</taxon>
        <taxon>eudicotyledons</taxon>
        <taxon>Gunneridae</taxon>
        <taxon>Pentapetalae</taxon>
        <taxon>asterids</taxon>
        <taxon>Ericales</taxon>
        <taxon>Ericaceae</taxon>
        <taxon>Ericoideae</taxon>
        <taxon>Rhodoreae</taxon>
        <taxon>Rhododendron</taxon>
    </lineage>
</organism>
<protein>
    <submittedName>
        <fullName evidence="1">Uncharacterized protein</fullName>
    </submittedName>
</protein>
<keyword evidence="2" id="KW-1185">Reference proteome</keyword>
<accession>A0ACC0MIE3</accession>
<comment type="caution">
    <text evidence="1">The sequence shown here is derived from an EMBL/GenBank/DDBJ whole genome shotgun (WGS) entry which is preliminary data.</text>
</comment>